<comment type="similarity">
    <text evidence="2 3">Belongs to the peptidase M14 family.</text>
</comment>
<evidence type="ECO:0000256" key="2">
    <source>
        <dbReference type="ARBA" id="ARBA00005988"/>
    </source>
</evidence>
<gene>
    <name evidence="5" type="ORF">PTD2_20007</name>
</gene>
<dbReference type="OrthoDB" id="9767214at2"/>
<dbReference type="PANTHER" id="PTHR11705:SF145">
    <property type="entry name" value="PEPTIDASE M14 CARBOXYPEPTIDASE A DOMAIN-CONTAINING PROTEIN"/>
    <property type="match status" value="1"/>
</dbReference>
<dbReference type="GO" id="GO:0008270">
    <property type="term" value="F:zinc ion binding"/>
    <property type="evidence" value="ECO:0007669"/>
    <property type="project" value="InterPro"/>
</dbReference>
<feature type="active site" description="Proton donor/acceptor" evidence="3">
    <location>
        <position position="303"/>
    </location>
</feature>
<accession>A4C9S7</accession>
<proteinExistence type="inferred from homology"/>
<dbReference type="SMART" id="SM00631">
    <property type="entry name" value="Zn_pept"/>
    <property type="match status" value="1"/>
</dbReference>
<evidence type="ECO:0000313" key="5">
    <source>
        <dbReference type="EMBL" id="EAR28135.1"/>
    </source>
</evidence>
<dbReference type="Pfam" id="PF00246">
    <property type="entry name" value="Peptidase_M14"/>
    <property type="match status" value="1"/>
</dbReference>
<dbReference type="RefSeq" id="WP_009839967.1">
    <property type="nucleotide sequence ID" value="NZ_CH959301.1"/>
</dbReference>
<feature type="domain" description="Peptidase M14" evidence="4">
    <location>
        <begin position="48"/>
        <end position="328"/>
    </location>
</feature>
<dbReference type="GO" id="GO:0005615">
    <property type="term" value="C:extracellular space"/>
    <property type="evidence" value="ECO:0007669"/>
    <property type="project" value="TreeGrafter"/>
</dbReference>
<evidence type="ECO:0000256" key="3">
    <source>
        <dbReference type="PROSITE-ProRule" id="PRU01379"/>
    </source>
</evidence>
<dbReference type="Proteomes" id="UP000006201">
    <property type="component" value="Unassembled WGS sequence"/>
</dbReference>
<dbReference type="AlphaFoldDB" id="A4C9S7"/>
<dbReference type="PANTHER" id="PTHR11705">
    <property type="entry name" value="PROTEASE FAMILY M14 CARBOXYPEPTIDASE A,B"/>
    <property type="match status" value="1"/>
</dbReference>
<dbReference type="GO" id="GO:0004181">
    <property type="term" value="F:metallocarboxypeptidase activity"/>
    <property type="evidence" value="ECO:0007669"/>
    <property type="project" value="InterPro"/>
</dbReference>
<dbReference type="InterPro" id="IPR000834">
    <property type="entry name" value="Peptidase_M14"/>
</dbReference>
<evidence type="ECO:0000259" key="4">
    <source>
        <dbReference type="PROSITE" id="PS52035"/>
    </source>
</evidence>
<organism evidence="5 6">
    <name type="scientific">Pseudoalteromonas tunicata D2</name>
    <dbReference type="NCBI Taxonomy" id="87626"/>
    <lineage>
        <taxon>Bacteria</taxon>
        <taxon>Pseudomonadati</taxon>
        <taxon>Pseudomonadota</taxon>
        <taxon>Gammaproteobacteria</taxon>
        <taxon>Alteromonadales</taxon>
        <taxon>Pseudoalteromonadaceae</taxon>
        <taxon>Pseudoalteromonas</taxon>
    </lineage>
</organism>
<sequence length="586" mass="66545">MLTPILMAAALASDFHLPIQEVWHGKSELLMQQQGPLITEFELSGGLASPNYQMTMEYVDKLVSVNPDIFALEIIGYSDQKRAIKMLKVTASKDKHQLNDKKPTLLIQAGIHSGEIDGKDAGFMLLRDIAVGDKKALLDKVNILFIPILNVDGHERSSEFNRINQRGPVEMGFRTNAKNLNLNRDYTKLDTPEIRALVKVVNQYNPQLYLDIHVTDGADYQYDVTYGFMPTFASESPKISTVLANDFRPKIDSQLHAMGHLPGDFVFLMDPRDLKQGLAGWVATPRYSNAWGDLRNLPTILVENHSLKPYKQRVLGTYVFLEAVINTLAEQKDKLIAAVKFEQQNLPSQLVVERGYSKEPDHIDFAGISYEHFDSELTGHKEVRYTGKKQQFNKLPIYWQKDKKVVVDVPKAFYVPAQYPEVLQSLSLQGIEYQTASEAELSNLEQWAVNEFKFAALPFEGRMRVSASFDVRAASPDKSISWYKVPTSQPLGKLAVHLLHPQAQDSLFQWGFFNTIFQRTEYVENYALEPYAKVMLAQNSKVKAEFDAKLADPAFANSADARAAWLYKQTPYYDQAYLQYPILIER</sequence>
<dbReference type="STRING" id="87626.PTD2_20007"/>
<dbReference type="eggNOG" id="COG2866">
    <property type="taxonomic scope" value="Bacteria"/>
</dbReference>
<dbReference type="GO" id="GO:0006508">
    <property type="term" value="P:proteolysis"/>
    <property type="evidence" value="ECO:0007669"/>
    <property type="project" value="InterPro"/>
</dbReference>
<dbReference type="HOGENOM" id="CLU_032905_0_0_6"/>
<comment type="cofactor">
    <cofactor evidence="1">
        <name>Zn(2+)</name>
        <dbReference type="ChEBI" id="CHEBI:29105"/>
    </cofactor>
</comment>
<evidence type="ECO:0000256" key="1">
    <source>
        <dbReference type="ARBA" id="ARBA00001947"/>
    </source>
</evidence>
<dbReference type="SUPFAM" id="SSF53187">
    <property type="entry name" value="Zn-dependent exopeptidases"/>
    <property type="match status" value="1"/>
</dbReference>
<name>A4C9S7_9GAMM</name>
<evidence type="ECO:0000313" key="6">
    <source>
        <dbReference type="Proteomes" id="UP000006201"/>
    </source>
</evidence>
<keyword evidence="6" id="KW-1185">Reference proteome</keyword>
<comment type="caution">
    <text evidence="5">The sequence shown here is derived from an EMBL/GenBank/DDBJ whole genome shotgun (WGS) entry which is preliminary data.</text>
</comment>
<dbReference type="CDD" id="cd06241">
    <property type="entry name" value="M14-like"/>
    <property type="match status" value="1"/>
</dbReference>
<protein>
    <recommendedName>
        <fullName evidence="4">Peptidase M14 domain-containing protein</fullName>
    </recommendedName>
</protein>
<dbReference type="Gene3D" id="3.40.630.10">
    <property type="entry name" value="Zn peptidases"/>
    <property type="match status" value="1"/>
</dbReference>
<dbReference type="PROSITE" id="PS52035">
    <property type="entry name" value="PEPTIDASE_M14"/>
    <property type="match status" value="1"/>
</dbReference>
<reference evidence="5 6" key="1">
    <citation type="submission" date="2006-02" db="EMBL/GenBank/DDBJ databases">
        <authorList>
            <person name="Moran M.A."/>
            <person name="Kjelleberg S."/>
            <person name="Egan S."/>
            <person name="Saunders N."/>
            <person name="Thomas T."/>
            <person name="Ferriera S."/>
            <person name="Johnson J."/>
            <person name="Kravitz S."/>
            <person name="Halpern A."/>
            <person name="Remington K."/>
            <person name="Beeson K."/>
            <person name="Tran B."/>
            <person name="Rogers Y.-H."/>
            <person name="Friedman R."/>
            <person name="Venter J.C."/>
        </authorList>
    </citation>
    <scope>NUCLEOTIDE SEQUENCE [LARGE SCALE GENOMIC DNA]</scope>
    <source>
        <strain evidence="5 6">D2</strain>
    </source>
</reference>
<dbReference type="EMBL" id="AAOH01000004">
    <property type="protein sequence ID" value="EAR28135.1"/>
    <property type="molecule type" value="Genomic_DNA"/>
</dbReference>